<dbReference type="RefSeq" id="WP_127096214.1">
    <property type="nucleotide sequence ID" value="NZ_CP031423.1"/>
</dbReference>
<dbReference type="EMBL" id="CP031423">
    <property type="protein sequence ID" value="AZS37689.1"/>
    <property type="molecule type" value="Genomic_DNA"/>
</dbReference>
<evidence type="ECO:0000313" key="1">
    <source>
        <dbReference type="EMBL" id="AZS37689.1"/>
    </source>
</evidence>
<protein>
    <submittedName>
        <fullName evidence="1">Uncharacterized protein</fullName>
    </submittedName>
</protein>
<organism evidence="1 2">
    <name type="scientific">Microbacterium lemovicicum</name>
    <dbReference type="NCBI Taxonomy" id="1072463"/>
    <lineage>
        <taxon>Bacteria</taxon>
        <taxon>Bacillati</taxon>
        <taxon>Actinomycetota</taxon>
        <taxon>Actinomycetes</taxon>
        <taxon>Micrococcales</taxon>
        <taxon>Microbacteriaceae</taxon>
        <taxon>Microbacterium</taxon>
    </lineage>
</organism>
<keyword evidence="2" id="KW-1185">Reference proteome</keyword>
<name>A0A3Q9J0L4_9MICO</name>
<dbReference type="AlphaFoldDB" id="A0A3Q9J0L4"/>
<proteinExistence type="predicted"/>
<sequence length="105" mass="11379">MSSSVDGELDQLTAAIIAYVGYGSRRTPGADDAAVLALDAPDPEALLAQVKAIVAASDTLHIPREAFGNQNKSILFSAEFEKIWPGLSAEALYALSWRWSYLEFF</sequence>
<evidence type="ECO:0000313" key="2">
    <source>
        <dbReference type="Proteomes" id="UP000276888"/>
    </source>
</evidence>
<accession>A0A3Q9J0L4</accession>
<dbReference type="Proteomes" id="UP000276888">
    <property type="component" value="Chromosome"/>
</dbReference>
<reference evidence="1 2" key="1">
    <citation type="submission" date="2018-08" db="EMBL/GenBank/DDBJ databases">
        <title>Microbacterium lemovicicum sp. nov., a bacterium isolated from a natural uranium-rich soil.</title>
        <authorList>
            <person name="ORTET P."/>
        </authorList>
    </citation>
    <scope>NUCLEOTIDE SEQUENCE [LARGE SCALE GENOMIC DNA]</scope>
    <source>
        <strain evidence="1 2">Viu22</strain>
    </source>
</reference>
<gene>
    <name evidence="1" type="ORF">CVS47_02333</name>
</gene>
<dbReference type="KEGG" id="mlv:CVS47_02333"/>
<dbReference type="OrthoDB" id="5073876at2"/>